<reference evidence="5 6" key="1">
    <citation type="submission" date="2019-04" db="EMBL/GenBank/DDBJ databases">
        <title>Cohnella sp. nov. isolated from preserved vegetables.</title>
        <authorList>
            <person name="Lin S.-Y."/>
            <person name="Hung M.-H."/>
            <person name="Young C.-C."/>
        </authorList>
    </citation>
    <scope>NUCLEOTIDE SEQUENCE [LARGE SCALE GENOMIC DNA]</scope>
    <source>
        <strain evidence="5 6">CC-MHH1044</strain>
    </source>
</reference>
<dbReference type="AlphaFoldDB" id="A0A4S4BRE5"/>
<dbReference type="Pfam" id="PF13556">
    <property type="entry name" value="HTH_30"/>
    <property type="match status" value="1"/>
</dbReference>
<organism evidence="5 6">
    <name type="scientific">Cohnella fermenti</name>
    <dbReference type="NCBI Taxonomy" id="2565925"/>
    <lineage>
        <taxon>Bacteria</taxon>
        <taxon>Bacillati</taxon>
        <taxon>Bacillota</taxon>
        <taxon>Bacilli</taxon>
        <taxon>Bacillales</taxon>
        <taxon>Paenibacillaceae</taxon>
        <taxon>Cohnella</taxon>
    </lineage>
</organism>
<evidence type="ECO:0000259" key="4">
    <source>
        <dbReference type="Pfam" id="PF17853"/>
    </source>
</evidence>
<gene>
    <name evidence="5" type="ORF">E6C55_16295</name>
</gene>
<dbReference type="Pfam" id="PF05651">
    <property type="entry name" value="Diacid_rec"/>
    <property type="match status" value="1"/>
</dbReference>
<accession>A0A4S4BRE5</accession>
<dbReference type="PANTHER" id="PTHR33744:SF15">
    <property type="entry name" value="CARBOHYDRATE DIACID REGULATOR"/>
    <property type="match status" value="1"/>
</dbReference>
<evidence type="ECO:0000259" key="3">
    <source>
        <dbReference type="Pfam" id="PF13556"/>
    </source>
</evidence>
<dbReference type="Pfam" id="PF17853">
    <property type="entry name" value="GGDEF_2"/>
    <property type="match status" value="1"/>
</dbReference>
<dbReference type="RefSeq" id="WP_136370876.1">
    <property type="nucleotide sequence ID" value="NZ_SSOB01000019.1"/>
</dbReference>
<feature type="domain" description="CdaR GGDEF-like" evidence="4">
    <location>
        <begin position="142"/>
        <end position="263"/>
    </location>
</feature>
<dbReference type="Gene3D" id="1.10.10.2840">
    <property type="entry name" value="PucR C-terminal helix-turn-helix domain"/>
    <property type="match status" value="1"/>
</dbReference>
<evidence type="ECO:0000313" key="5">
    <source>
        <dbReference type="EMBL" id="THF77576.1"/>
    </source>
</evidence>
<dbReference type="InterPro" id="IPR041522">
    <property type="entry name" value="CdaR_GGDEF"/>
</dbReference>
<dbReference type="InterPro" id="IPR051448">
    <property type="entry name" value="CdaR-like_regulators"/>
</dbReference>
<evidence type="ECO:0008006" key="7">
    <source>
        <dbReference type="Google" id="ProtNLM"/>
    </source>
</evidence>
<keyword evidence="6" id="KW-1185">Reference proteome</keyword>
<feature type="domain" description="Putative sugar diacid recognition" evidence="2">
    <location>
        <begin position="2"/>
        <end position="131"/>
    </location>
</feature>
<dbReference type="InterPro" id="IPR042070">
    <property type="entry name" value="PucR_C-HTH_sf"/>
</dbReference>
<dbReference type="InterPro" id="IPR009057">
    <property type="entry name" value="Homeodomain-like_sf"/>
</dbReference>
<comment type="similarity">
    <text evidence="1">Belongs to the CdaR family.</text>
</comment>
<proteinExistence type="inferred from homology"/>
<dbReference type="OrthoDB" id="9792148at2"/>
<evidence type="ECO:0000259" key="2">
    <source>
        <dbReference type="Pfam" id="PF05651"/>
    </source>
</evidence>
<dbReference type="SUPFAM" id="SSF46689">
    <property type="entry name" value="Homeodomain-like"/>
    <property type="match status" value="1"/>
</dbReference>
<evidence type="ECO:0000256" key="1">
    <source>
        <dbReference type="ARBA" id="ARBA00006754"/>
    </source>
</evidence>
<feature type="domain" description="PucR C-terminal helix-turn-helix" evidence="3">
    <location>
        <begin position="308"/>
        <end position="363"/>
    </location>
</feature>
<dbReference type="InterPro" id="IPR008599">
    <property type="entry name" value="Diacid_rec"/>
</dbReference>
<dbReference type="EMBL" id="SSOB01000019">
    <property type="protein sequence ID" value="THF77576.1"/>
    <property type="molecule type" value="Genomic_DNA"/>
</dbReference>
<name>A0A4S4BRE5_9BACL</name>
<comment type="caution">
    <text evidence="5">The sequence shown here is derived from an EMBL/GenBank/DDBJ whole genome shotgun (WGS) entry which is preliminary data.</text>
</comment>
<sequence>MLTKELAEWIVGETMERLNRNINLFDGDGVVLASGDRERIGQVHEAAREAIRHNKTCLVEEKTRTRWKGTQVGINLPIVYDGVVVGAVGITGQPEDVKPFGELVKMTAELMLRQQQSELQRNWRQFVADRVTDELLEGGTAATPADINGRLRPLSFALHPPYQVATVRAARPDRGGEADARLLQSLSRRFAGMALVSQRQAGEWTILFARQTPDRVKRSLEGLSSLGADGSPGNEPFVVGVGGRVDELRLLPDSRRESQAILKLVPEEGSGIVYYEDRVWEAVIAEISPASKRKLIDSYLPHLPPKARETLDCLFRCGLNMAVAARELGIHRNTMIYRLEQVKSATGCNPQHFRDALTLQLVLWLIKQESSQPEEAPE</sequence>
<dbReference type="InterPro" id="IPR025736">
    <property type="entry name" value="PucR_C-HTH_dom"/>
</dbReference>
<dbReference type="PANTHER" id="PTHR33744">
    <property type="entry name" value="CARBOHYDRATE DIACID REGULATOR"/>
    <property type="match status" value="1"/>
</dbReference>
<dbReference type="Proteomes" id="UP000310636">
    <property type="component" value="Unassembled WGS sequence"/>
</dbReference>
<protein>
    <recommendedName>
        <fullName evidence="7">Sugar diacid utilization regulator</fullName>
    </recommendedName>
</protein>
<evidence type="ECO:0000313" key="6">
    <source>
        <dbReference type="Proteomes" id="UP000310636"/>
    </source>
</evidence>